<organism evidence="1 2">
    <name type="scientific">Aspergillus wentii DTO 134E9</name>
    <dbReference type="NCBI Taxonomy" id="1073089"/>
    <lineage>
        <taxon>Eukaryota</taxon>
        <taxon>Fungi</taxon>
        <taxon>Dikarya</taxon>
        <taxon>Ascomycota</taxon>
        <taxon>Pezizomycotina</taxon>
        <taxon>Eurotiomycetes</taxon>
        <taxon>Eurotiomycetidae</taxon>
        <taxon>Eurotiales</taxon>
        <taxon>Aspergillaceae</taxon>
        <taxon>Aspergillus</taxon>
        <taxon>Aspergillus subgen. Cremei</taxon>
    </lineage>
</organism>
<dbReference type="OrthoDB" id="5430620at2759"/>
<evidence type="ECO:0008006" key="3">
    <source>
        <dbReference type="Google" id="ProtNLM"/>
    </source>
</evidence>
<evidence type="ECO:0000313" key="2">
    <source>
        <dbReference type="Proteomes" id="UP000184383"/>
    </source>
</evidence>
<dbReference type="PANTHER" id="PTHR42047">
    <property type="entry name" value="PROTEIN, PUTATIVE (AFU_ORTHOLOGUE AFUA_6G03560)-RELATED"/>
    <property type="match status" value="1"/>
</dbReference>
<dbReference type="Proteomes" id="UP000184383">
    <property type="component" value="Unassembled WGS sequence"/>
</dbReference>
<name>A0A1L9RTT5_ASPWE</name>
<dbReference type="InterPro" id="IPR052820">
    <property type="entry name" value="PhiA_domain"/>
</dbReference>
<proteinExistence type="predicted"/>
<protein>
    <recommendedName>
        <fullName evidence="3">IgE-binding protein</fullName>
    </recommendedName>
</protein>
<dbReference type="AlphaFoldDB" id="A0A1L9RTT5"/>
<dbReference type="GeneID" id="63750187"/>
<evidence type="ECO:0000313" key="1">
    <source>
        <dbReference type="EMBL" id="OJJ38340.1"/>
    </source>
</evidence>
<reference evidence="2" key="1">
    <citation type="journal article" date="2017" name="Genome Biol.">
        <title>Comparative genomics reveals high biological diversity and specific adaptations in the industrially and medically important fungal genus Aspergillus.</title>
        <authorList>
            <person name="de Vries R.P."/>
            <person name="Riley R."/>
            <person name="Wiebenga A."/>
            <person name="Aguilar-Osorio G."/>
            <person name="Amillis S."/>
            <person name="Uchima C.A."/>
            <person name="Anderluh G."/>
            <person name="Asadollahi M."/>
            <person name="Askin M."/>
            <person name="Barry K."/>
            <person name="Battaglia E."/>
            <person name="Bayram O."/>
            <person name="Benocci T."/>
            <person name="Braus-Stromeyer S.A."/>
            <person name="Caldana C."/>
            <person name="Canovas D."/>
            <person name="Cerqueira G.C."/>
            <person name="Chen F."/>
            <person name="Chen W."/>
            <person name="Choi C."/>
            <person name="Clum A."/>
            <person name="Dos Santos R.A."/>
            <person name="Damasio A.R."/>
            <person name="Diallinas G."/>
            <person name="Emri T."/>
            <person name="Fekete E."/>
            <person name="Flipphi M."/>
            <person name="Freyberg S."/>
            <person name="Gallo A."/>
            <person name="Gournas C."/>
            <person name="Habgood R."/>
            <person name="Hainaut M."/>
            <person name="Harispe M.L."/>
            <person name="Henrissat B."/>
            <person name="Hilden K.S."/>
            <person name="Hope R."/>
            <person name="Hossain A."/>
            <person name="Karabika E."/>
            <person name="Karaffa L."/>
            <person name="Karanyi Z."/>
            <person name="Krasevec N."/>
            <person name="Kuo A."/>
            <person name="Kusch H."/>
            <person name="LaButti K."/>
            <person name="Lagendijk E.L."/>
            <person name="Lapidus A."/>
            <person name="Levasseur A."/>
            <person name="Lindquist E."/>
            <person name="Lipzen A."/>
            <person name="Logrieco A.F."/>
            <person name="MacCabe A."/>
            <person name="Maekelae M.R."/>
            <person name="Malavazi I."/>
            <person name="Melin P."/>
            <person name="Meyer V."/>
            <person name="Mielnichuk N."/>
            <person name="Miskei M."/>
            <person name="Molnar A.P."/>
            <person name="Mule G."/>
            <person name="Ngan C.Y."/>
            <person name="Orejas M."/>
            <person name="Orosz E."/>
            <person name="Ouedraogo J.P."/>
            <person name="Overkamp K.M."/>
            <person name="Park H.-S."/>
            <person name="Perrone G."/>
            <person name="Piumi F."/>
            <person name="Punt P.J."/>
            <person name="Ram A.F."/>
            <person name="Ramon A."/>
            <person name="Rauscher S."/>
            <person name="Record E."/>
            <person name="Riano-Pachon D.M."/>
            <person name="Robert V."/>
            <person name="Roehrig J."/>
            <person name="Ruller R."/>
            <person name="Salamov A."/>
            <person name="Salih N.S."/>
            <person name="Samson R.A."/>
            <person name="Sandor E."/>
            <person name="Sanguinetti M."/>
            <person name="Schuetze T."/>
            <person name="Sepcic K."/>
            <person name="Shelest E."/>
            <person name="Sherlock G."/>
            <person name="Sophianopoulou V."/>
            <person name="Squina F.M."/>
            <person name="Sun H."/>
            <person name="Susca A."/>
            <person name="Todd R.B."/>
            <person name="Tsang A."/>
            <person name="Unkles S.E."/>
            <person name="van de Wiele N."/>
            <person name="van Rossen-Uffink D."/>
            <person name="Oliveira J.V."/>
            <person name="Vesth T.C."/>
            <person name="Visser J."/>
            <person name="Yu J.-H."/>
            <person name="Zhou M."/>
            <person name="Andersen M.R."/>
            <person name="Archer D.B."/>
            <person name="Baker S.E."/>
            <person name="Benoit I."/>
            <person name="Brakhage A.A."/>
            <person name="Braus G.H."/>
            <person name="Fischer R."/>
            <person name="Frisvad J.C."/>
            <person name="Goldman G.H."/>
            <person name="Houbraken J."/>
            <person name="Oakley B."/>
            <person name="Pocsi I."/>
            <person name="Scazzocchio C."/>
            <person name="Seiboth B."/>
            <person name="vanKuyk P.A."/>
            <person name="Wortman J."/>
            <person name="Dyer P.S."/>
            <person name="Grigoriev I.V."/>
        </authorList>
    </citation>
    <scope>NUCLEOTIDE SEQUENCE [LARGE SCALE GENOMIC DNA]</scope>
    <source>
        <strain evidence="2">DTO 134E9</strain>
    </source>
</reference>
<dbReference type="EMBL" id="KV878210">
    <property type="protein sequence ID" value="OJJ38340.1"/>
    <property type="molecule type" value="Genomic_DNA"/>
</dbReference>
<gene>
    <name evidence="1" type="ORF">ASPWEDRAFT_35953</name>
</gene>
<dbReference type="PANTHER" id="PTHR42047:SF1">
    <property type="entry name" value="PROTEIN, PUTATIVE (AFU_ORTHOLOGUE AFUA_6G03560)-RELATED"/>
    <property type="match status" value="1"/>
</dbReference>
<accession>A0A1L9RTT5</accession>
<dbReference type="VEuPathDB" id="FungiDB:ASPWEDRAFT_35953"/>
<dbReference type="RefSeq" id="XP_040692016.1">
    <property type="nucleotide sequence ID" value="XM_040834339.1"/>
</dbReference>
<sequence>MKFSLLTLLPLAAALPTAEKRASSSFGVMSARSGSEIHLLPMNAANGSFWLGEKANTYCPEAVEQAGGVCPTVQGTSFSSATSLDVIVPGGQAVYVDGKGALRFTVPHSAAMAPGASTGPFTYTPGTKANPIGHYTFTGQGASGFMACPVVDGDHKKWQVFAGRQNATVPSGNVADCLGFDAMAVKATSNSTAAWEFI</sequence>
<dbReference type="STRING" id="1073089.A0A1L9RTT5"/>
<keyword evidence="2" id="KW-1185">Reference proteome</keyword>